<keyword evidence="3" id="KW-1185">Reference proteome</keyword>
<organism evidence="2 3">
    <name type="scientific">Blyttiomyces helicus</name>
    <dbReference type="NCBI Taxonomy" id="388810"/>
    <lineage>
        <taxon>Eukaryota</taxon>
        <taxon>Fungi</taxon>
        <taxon>Fungi incertae sedis</taxon>
        <taxon>Chytridiomycota</taxon>
        <taxon>Chytridiomycota incertae sedis</taxon>
        <taxon>Chytridiomycetes</taxon>
        <taxon>Chytridiomycetes incertae sedis</taxon>
        <taxon>Blyttiomyces</taxon>
    </lineage>
</organism>
<feature type="region of interest" description="Disordered" evidence="1">
    <location>
        <begin position="6"/>
        <end position="28"/>
    </location>
</feature>
<sequence length="205" mass="22565">MAYKFRKHYQDANPSKAPRRSASFGGKHRRLGYGDLSNKTDINSILVCGEAKCNNSPQNIWQIVAYCGIVHKARLTQKKQNSTVYGFVTDAKVCEFVRIDNESKFGTSAKASTLRKTMTWLRYCAQKSIPSSTPATSKSDLPNNQLKNFKLVVERFRTTDGVAENEVEYTGSVFPPASSKLAASTIVPCSDKVPDAPASQGVMLS</sequence>
<name>A0A4P9WIR6_9FUNG</name>
<evidence type="ECO:0000256" key="1">
    <source>
        <dbReference type="SAM" id="MobiDB-lite"/>
    </source>
</evidence>
<dbReference type="AlphaFoldDB" id="A0A4P9WIR6"/>
<proteinExistence type="predicted"/>
<dbReference type="OrthoDB" id="2103397at2759"/>
<protein>
    <submittedName>
        <fullName evidence="2">Uncharacterized protein</fullName>
    </submittedName>
</protein>
<dbReference type="Proteomes" id="UP000269721">
    <property type="component" value="Unassembled WGS sequence"/>
</dbReference>
<gene>
    <name evidence="2" type="ORF">BDK51DRAFT_43937</name>
</gene>
<evidence type="ECO:0000313" key="3">
    <source>
        <dbReference type="Proteomes" id="UP000269721"/>
    </source>
</evidence>
<evidence type="ECO:0000313" key="2">
    <source>
        <dbReference type="EMBL" id="RKO91915.1"/>
    </source>
</evidence>
<accession>A0A4P9WIR6</accession>
<reference evidence="3" key="1">
    <citation type="journal article" date="2018" name="Nat. Microbiol.">
        <title>Leveraging single-cell genomics to expand the fungal tree of life.</title>
        <authorList>
            <person name="Ahrendt S.R."/>
            <person name="Quandt C.A."/>
            <person name="Ciobanu D."/>
            <person name="Clum A."/>
            <person name="Salamov A."/>
            <person name="Andreopoulos B."/>
            <person name="Cheng J.F."/>
            <person name="Woyke T."/>
            <person name="Pelin A."/>
            <person name="Henrissat B."/>
            <person name="Reynolds N.K."/>
            <person name="Benny G.L."/>
            <person name="Smith M.E."/>
            <person name="James T.Y."/>
            <person name="Grigoriev I.V."/>
        </authorList>
    </citation>
    <scope>NUCLEOTIDE SEQUENCE [LARGE SCALE GENOMIC DNA]</scope>
</reference>
<dbReference type="EMBL" id="KZ994847">
    <property type="protein sequence ID" value="RKO91915.1"/>
    <property type="molecule type" value="Genomic_DNA"/>
</dbReference>